<dbReference type="Proteomes" id="UP000789901">
    <property type="component" value="Unassembled WGS sequence"/>
</dbReference>
<reference evidence="1 2" key="1">
    <citation type="submission" date="2021-06" db="EMBL/GenBank/DDBJ databases">
        <authorList>
            <person name="Kallberg Y."/>
            <person name="Tangrot J."/>
            <person name="Rosling A."/>
        </authorList>
    </citation>
    <scope>NUCLEOTIDE SEQUENCE [LARGE SCALE GENOMIC DNA]</scope>
    <source>
        <strain evidence="1 2">120-4 pot B 10/14</strain>
    </source>
</reference>
<keyword evidence="2" id="KW-1185">Reference proteome</keyword>
<evidence type="ECO:0000313" key="1">
    <source>
        <dbReference type="EMBL" id="CAG8797449.1"/>
    </source>
</evidence>
<dbReference type="EMBL" id="CAJVQB010021578">
    <property type="protein sequence ID" value="CAG8797449.1"/>
    <property type="molecule type" value="Genomic_DNA"/>
</dbReference>
<organism evidence="1 2">
    <name type="scientific">Gigaspora margarita</name>
    <dbReference type="NCBI Taxonomy" id="4874"/>
    <lineage>
        <taxon>Eukaryota</taxon>
        <taxon>Fungi</taxon>
        <taxon>Fungi incertae sedis</taxon>
        <taxon>Mucoromycota</taxon>
        <taxon>Glomeromycotina</taxon>
        <taxon>Glomeromycetes</taxon>
        <taxon>Diversisporales</taxon>
        <taxon>Gigasporaceae</taxon>
        <taxon>Gigaspora</taxon>
    </lineage>
</organism>
<proteinExistence type="predicted"/>
<name>A0ABN7VSS2_GIGMA</name>
<evidence type="ECO:0000313" key="2">
    <source>
        <dbReference type="Proteomes" id="UP000789901"/>
    </source>
</evidence>
<gene>
    <name evidence="1" type="ORF">GMARGA_LOCUS22394</name>
</gene>
<sequence length="59" mass="6770">CVVVIWYFDGLALRWISIIPDGCYDGFYSTGWGLQRMGVASRQDGVITDWHWRDGVMIS</sequence>
<protein>
    <submittedName>
        <fullName evidence="1">10960_t:CDS:1</fullName>
    </submittedName>
</protein>
<accession>A0ABN7VSS2</accession>
<feature type="non-terminal residue" evidence="1">
    <location>
        <position position="1"/>
    </location>
</feature>
<comment type="caution">
    <text evidence="1">The sequence shown here is derived from an EMBL/GenBank/DDBJ whole genome shotgun (WGS) entry which is preliminary data.</text>
</comment>